<dbReference type="Proteomes" id="UP000664132">
    <property type="component" value="Unassembled WGS sequence"/>
</dbReference>
<keyword evidence="1" id="KW-0812">Transmembrane</keyword>
<reference evidence="2" key="1">
    <citation type="submission" date="2021-02" db="EMBL/GenBank/DDBJ databases">
        <title>Genome sequence Cadophora malorum strain M34.</title>
        <authorList>
            <person name="Stefanovic E."/>
            <person name="Vu D."/>
            <person name="Scully C."/>
            <person name="Dijksterhuis J."/>
            <person name="Roader J."/>
            <person name="Houbraken J."/>
        </authorList>
    </citation>
    <scope>NUCLEOTIDE SEQUENCE</scope>
    <source>
        <strain evidence="2">M34</strain>
    </source>
</reference>
<dbReference type="EMBL" id="JAFJYH010000001">
    <property type="protein sequence ID" value="KAG4426785.1"/>
    <property type="molecule type" value="Genomic_DNA"/>
</dbReference>
<organism evidence="2 3">
    <name type="scientific">Cadophora malorum</name>
    <dbReference type="NCBI Taxonomy" id="108018"/>
    <lineage>
        <taxon>Eukaryota</taxon>
        <taxon>Fungi</taxon>
        <taxon>Dikarya</taxon>
        <taxon>Ascomycota</taxon>
        <taxon>Pezizomycotina</taxon>
        <taxon>Leotiomycetes</taxon>
        <taxon>Helotiales</taxon>
        <taxon>Ploettnerulaceae</taxon>
        <taxon>Cadophora</taxon>
    </lineage>
</organism>
<sequence length="381" mass="41695">MSSIYTGPWINWSQGAIRGAVLTLPSREGRYLTTFIATFITIVGAQLWRIISFILHQARSSSGPQDGLHHQQQNIFRNTSSPAGVAWAFALQAWYWRGRAQRLWVRTIPWVYFSLGYMLAIAAAAVFSSRISEAAGSARLLVEGSIGQSCGFFDTSLCLASLAAFEQKVANTTIITSTYAKACYGDNPSPLQCQTFPKAMLNFATSDGAPCPFVSGTCSNGNNGAFEMTTGLLSSREDLGINLPSKYSFQYRKSTVCAPIETAQYVQNFTGASARNLGYAFTTTIYQYDYGSIGHQNYTYLYNRDVTPTQTGYTLSAVFASPNAPRNSGWQPILDLVQTDADLSMEFIASNSVTYEEPNDDPVFGANVEKFNATGSLLFYG</sequence>
<name>A0A8H8BWK3_9HELO</name>
<keyword evidence="3" id="KW-1185">Reference proteome</keyword>
<evidence type="ECO:0000313" key="3">
    <source>
        <dbReference type="Proteomes" id="UP000664132"/>
    </source>
</evidence>
<keyword evidence="1" id="KW-1133">Transmembrane helix</keyword>
<feature type="transmembrane region" description="Helical" evidence="1">
    <location>
        <begin position="108"/>
        <end position="127"/>
    </location>
</feature>
<keyword evidence="1" id="KW-0472">Membrane</keyword>
<evidence type="ECO:0000313" key="2">
    <source>
        <dbReference type="EMBL" id="KAG4426785.1"/>
    </source>
</evidence>
<gene>
    <name evidence="2" type="ORF">IFR04_000216</name>
</gene>
<comment type="caution">
    <text evidence="2">The sequence shown here is derived from an EMBL/GenBank/DDBJ whole genome shotgun (WGS) entry which is preliminary data.</text>
</comment>
<feature type="transmembrane region" description="Helical" evidence="1">
    <location>
        <begin position="31"/>
        <end position="55"/>
    </location>
</feature>
<protein>
    <submittedName>
        <fullName evidence="2">Uncharacterized protein</fullName>
    </submittedName>
</protein>
<dbReference type="AlphaFoldDB" id="A0A8H8BWK3"/>
<dbReference type="OrthoDB" id="3540210at2759"/>
<accession>A0A8H8BWK3</accession>
<evidence type="ECO:0000256" key="1">
    <source>
        <dbReference type="SAM" id="Phobius"/>
    </source>
</evidence>
<proteinExistence type="predicted"/>